<name>A0A392QFI2_9FABA</name>
<reference evidence="1 2" key="1">
    <citation type="journal article" date="2018" name="Front. Plant Sci.">
        <title>Red Clover (Trifolium pratense) and Zigzag Clover (T. medium) - A Picture of Genomic Similarities and Differences.</title>
        <authorList>
            <person name="Dluhosova J."/>
            <person name="Istvanek J."/>
            <person name="Nedelnik J."/>
            <person name="Repkova J."/>
        </authorList>
    </citation>
    <scope>NUCLEOTIDE SEQUENCE [LARGE SCALE GENOMIC DNA]</scope>
    <source>
        <strain evidence="2">cv. 10/8</strain>
        <tissue evidence="1">Leaf</tissue>
    </source>
</reference>
<evidence type="ECO:0000313" key="2">
    <source>
        <dbReference type="Proteomes" id="UP000265520"/>
    </source>
</evidence>
<proteinExistence type="predicted"/>
<comment type="caution">
    <text evidence="1">The sequence shown here is derived from an EMBL/GenBank/DDBJ whole genome shotgun (WGS) entry which is preliminary data.</text>
</comment>
<evidence type="ECO:0000313" key="1">
    <source>
        <dbReference type="EMBL" id="MCI22490.1"/>
    </source>
</evidence>
<protein>
    <submittedName>
        <fullName evidence="1">Uncharacterized protein</fullName>
    </submittedName>
</protein>
<dbReference type="AlphaFoldDB" id="A0A392QFI2"/>
<accession>A0A392QFI2</accession>
<dbReference type="EMBL" id="LXQA010130766">
    <property type="protein sequence ID" value="MCI22490.1"/>
    <property type="molecule type" value="Genomic_DNA"/>
</dbReference>
<dbReference type="Proteomes" id="UP000265520">
    <property type="component" value="Unassembled WGS sequence"/>
</dbReference>
<organism evidence="1 2">
    <name type="scientific">Trifolium medium</name>
    <dbReference type="NCBI Taxonomy" id="97028"/>
    <lineage>
        <taxon>Eukaryota</taxon>
        <taxon>Viridiplantae</taxon>
        <taxon>Streptophyta</taxon>
        <taxon>Embryophyta</taxon>
        <taxon>Tracheophyta</taxon>
        <taxon>Spermatophyta</taxon>
        <taxon>Magnoliopsida</taxon>
        <taxon>eudicotyledons</taxon>
        <taxon>Gunneridae</taxon>
        <taxon>Pentapetalae</taxon>
        <taxon>rosids</taxon>
        <taxon>fabids</taxon>
        <taxon>Fabales</taxon>
        <taxon>Fabaceae</taxon>
        <taxon>Papilionoideae</taxon>
        <taxon>50 kb inversion clade</taxon>
        <taxon>NPAAA clade</taxon>
        <taxon>Hologalegina</taxon>
        <taxon>IRL clade</taxon>
        <taxon>Trifolieae</taxon>
        <taxon>Trifolium</taxon>
    </lineage>
</organism>
<sequence>MTSLCYAVIFLDCVFYPQEGNSSHDFHESEICDEVVETGNSGANESSVGETFFYQNTDH</sequence>
<keyword evidence="2" id="KW-1185">Reference proteome</keyword>